<keyword evidence="3" id="KW-0002">3D-structure</keyword>
<dbReference type="InterPro" id="IPR021969">
    <property type="entry name" value="DUF3579"/>
</dbReference>
<dbReference type="Gene3D" id="3.30.70.2340">
    <property type="entry name" value="Uncharacterised protein PF12112 family, DUF3579"/>
    <property type="match status" value="1"/>
</dbReference>
<reference evidence="3" key="2">
    <citation type="submission" date="2011-02" db="PDB data bank">
        <title>Solution structure of the protein YP_546394.1, the first structural representative of the pfam family PF12112.</title>
        <authorList>
            <person name="Mohanty B."/>
            <person name="Serrano P."/>
            <person name="Geralt M."/>
            <person name="Horst R."/>
            <person name="Wuthrich K."/>
        </authorList>
    </citation>
    <scope>STRUCTURE BY NMR</scope>
</reference>
<dbReference type="SMR" id="Q1GYY4"/>
<dbReference type="HOGENOM" id="CLU_154671_1_0_4"/>
<dbReference type="OrthoDB" id="9814727at2"/>
<dbReference type="KEGG" id="mfa:Mfla_2286"/>
<name>Q1GYY4_METFK</name>
<gene>
    <name evidence="1" type="ordered locus">Mfla_2286</name>
</gene>
<dbReference type="PDB" id="2L9D">
    <property type="method" value="NMR"/>
    <property type="chains" value="A=1-107"/>
</dbReference>
<reference evidence="1 2" key="1">
    <citation type="submission" date="2006-03" db="EMBL/GenBank/DDBJ databases">
        <title>Complete sequence of Methylobacillus flagellatus KT.</title>
        <authorList>
            <consortium name="US DOE Joint Genome Institute"/>
            <person name="Copeland A."/>
            <person name="Lucas S."/>
            <person name="Lapidus A."/>
            <person name="Barry K."/>
            <person name="Detter J.C."/>
            <person name="Glavina del Rio T."/>
            <person name="Hammon N."/>
            <person name="Israni S."/>
            <person name="Dalin E."/>
            <person name="Tice H."/>
            <person name="Pitluck S."/>
            <person name="Brettin T."/>
            <person name="Bruce D."/>
            <person name="Han C."/>
            <person name="Tapia R."/>
            <person name="Saunders E."/>
            <person name="Gilna P."/>
            <person name="Schmutz J."/>
            <person name="Larimer F."/>
            <person name="Land M."/>
            <person name="Kyrpides N."/>
            <person name="Anderson I."/>
            <person name="Richardson P."/>
        </authorList>
    </citation>
    <scope>NUCLEOTIDE SEQUENCE [LARGE SCALE GENOMIC DNA]</scope>
    <source>
        <strain evidence="2">KT / ATCC 51484 / DSM 6875</strain>
    </source>
</reference>
<dbReference type="EMBL" id="CP000284">
    <property type="protein sequence ID" value="ABE50553.1"/>
    <property type="molecule type" value="Genomic_DNA"/>
</dbReference>
<dbReference type="PDBsum" id="2L9D"/>
<evidence type="ECO:0007829" key="3">
    <source>
        <dbReference type="PDB" id="2L9D"/>
    </source>
</evidence>
<accession>Q1GYY4</accession>
<dbReference type="DNASU" id="4001381"/>
<evidence type="ECO:0000313" key="1">
    <source>
        <dbReference type="EMBL" id="ABE50553.1"/>
    </source>
</evidence>
<protein>
    <recommendedName>
        <fullName evidence="4">PhnO</fullName>
    </recommendedName>
</protein>
<keyword evidence="2" id="KW-1185">Reference proteome</keyword>
<dbReference type="Pfam" id="PF12112">
    <property type="entry name" value="DUF3579"/>
    <property type="match status" value="1"/>
</dbReference>
<dbReference type="EvolutionaryTrace" id="Q1GYY4"/>
<evidence type="ECO:0000313" key="2">
    <source>
        <dbReference type="Proteomes" id="UP000002440"/>
    </source>
</evidence>
<sequence>MGTTEKSGIKEIIIQGLTRAGKPFRPSDWVDRMCSTYASFGADRKLRYSPYLKPRVIEGVRCLAVDLKLKDTNPEGFNQLMHFATENQLNILDAEGNSIDAAQVTEI</sequence>
<dbReference type="STRING" id="265072.Mfla_2286"/>
<dbReference type="eggNOG" id="COG0456">
    <property type="taxonomic scope" value="Bacteria"/>
</dbReference>
<dbReference type="Proteomes" id="UP000002440">
    <property type="component" value="Chromosome"/>
</dbReference>
<proteinExistence type="evidence at protein level"/>
<dbReference type="RefSeq" id="WP_011480507.1">
    <property type="nucleotide sequence ID" value="NC_007947.1"/>
</dbReference>
<organism evidence="1 2">
    <name type="scientific">Methylobacillus flagellatus (strain ATCC 51484 / DSM 6875 / VKM B-1610 / KT)</name>
    <dbReference type="NCBI Taxonomy" id="265072"/>
    <lineage>
        <taxon>Bacteria</taxon>
        <taxon>Pseudomonadati</taxon>
        <taxon>Pseudomonadota</taxon>
        <taxon>Betaproteobacteria</taxon>
        <taxon>Nitrosomonadales</taxon>
        <taxon>Methylophilaceae</taxon>
        <taxon>Methylobacillus</taxon>
    </lineage>
</organism>
<dbReference type="AlphaFoldDB" id="Q1GYY4"/>
<evidence type="ECO:0008006" key="4">
    <source>
        <dbReference type="Google" id="ProtNLM"/>
    </source>
</evidence>